<dbReference type="AlphaFoldDB" id="G4YXP2"/>
<evidence type="ECO:0000256" key="1">
    <source>
        <dbReference type="SAM" id="MobiDB-lite"/>
    </source>
</evidence>
<feature type="signal peptide" evidence="2">
    <location>
        <begin position="1"/>
        <end position="19"/>
    </location>
</feature>
<feature type="compositionally biased region" description="Low complexity" evidence="1">
    <location>
        <begin position="179"/>
        <end position="195"/>
    </location>
</feature>
<dbReference type="RefSeq" id="XP_009519819.1">
    <property type="nucleotide sequence ID" value="XM_009521524.1"/>
</dbReference>
<reference evidence="3 4" key="1">
    <citation type="journal article" date="2006" name="Science">
        <title>Phytophthora genome sequences uncover evolutionary origins and mechanisms of pathogenesis.</title>
        <authorList>
            <person name="Tyler B.M."/>
            <person name="Tripathy S."/>
            <person name="Zhang X."/>
            <person name="Dehal P."/>
            <person name="Jiang R.H."/>
            <person name="Aerts A."/>
            <person name="Arredondo F.D."/>
            <person name="Baxter L."/>
            <person name="Bensasson D."/>
            <person name="Beynon J.L."/>
            <person name="Chapman J."/>
            <person name="Damasceno C.M."/>
            <person name="Dorrance A.E."/>
            <person name="Dou D."/>
            <person name="Dickerman A.W."/>
            <person name="Dubchak I.L."/>
            <person name="Garbelotto M."/>
            <person name="Gijzen M."/>
            <person name="Gordon S.G."/>
            <person name="Govers F."/>
            <person name="Grunwald N.J."/>
            <person name="Huang W."/>
            <person name="Ivors K.L."/>
            <person name="Jones R.W."/>
            <person name="Kamoun S."/>
            <person name="Krampis K."/>
            <person name="Lamour K.H."/>
            <person name="Lee M.K."/>
            <person name="McDonald W.H."/>
            <person name="Medina M."/>
            <person name="Meijer H.J."/>
            <person name="Nordberg E.K."/>
            <person name="Maclean D.J."/>
            <person name="Ospina-Giraldo M.D."/>
            <person name="Morris P.F."/>
            <person name="Phuntumart V."/>
            <person name="Putnam N.H."/>
            <person name="Rash S."/>
            <person name="Rose J.K."/>
            <person name="Sakihama Y."/>
            <person name="Salamov A.A."/>
            <person name="Savidor A."/>
            <person name="Scheuring C.F."/>
            <person name="Smith B.M."/>
            <person name="Sobral B.W."/>
            <person name="Terry A."/>
            <person name="Torto-Alalibo T.A."/>
            <person name="Win J."/>
            <person name="Xu Z."/>
            <person name="Zhang H."/>
            <person name="Grigoriev I.V."/>
            <person name="Rokhsar D.S."/>
            <person name="Boore J.L."/>
        </authorList>
    </citation>
    <scope>NUCLEOTIDE SEQUENCE [LARGE SCALE GENOMIC DNA]</scope>
    <source>
        <strain evidence="3 4">P6497</strain>
    </source>
</reference>
<name>G4YXP2_PHYSP</name>
<protein>
    <submittedName>
        <fullName evidence="3">Uncharacterized protein</fullName>
    </submittedName>
</protein>
<feature type="region of interest" description="Disordered" evidence="1">
    <location>
        <begin position="60"/>
        <end position="120"/>
    </location>
</feature>
<keyword evidence="2" id="KW-0732">Signal</keyword>
<dbReference type="EMBL" id="JH159152">
    <property type="protein sequence ID" value="EGZ24531.1"/>
    <property type="molecule type" value="Genomic_DNA"/>
</dbReference>
<gene>
    <name evidence="3" type="ORF">PHYSODRAFT_296580</name>
</gene>
<evidence type="ECO:0000256" key="2">
    <source>
        <dbReference type="SAM" id="SignalP"/>
    </source>
</evidence>
<proteinExistence type="predicted"/>
<keyword evidence="4" id="KW-1185">Reference proteome</keyword>
<evidence type="ECO:0000313" key="3">
    <source>
        <dbReference type="EMBL" id="EGZ24531.1"/>
    </source>
</evidence>
<feature type="compositionally biased region" description="Polar residues" evidence="1">
    <location>
        <begin position="66"/>
        <end position="85"/>
    </location>
</feature>
<dbReference type="GeneID" id="20641387"/>
<accession>G4YXP2</accession>
<dbReference type="InParanoid" id="G4YXP2"/>
<sequence>MTKFWASCACLSSTHAVLAGATTLNGLLRRTLGSTIVVGPSPPRSFFRSSTRGVTLGLAFRPERQPASQSDTILSQKRPSNSRLASMQLPEQLPSHSTSCPDEKTARAFPRSHHRTVLSRPNELADNRTKLTSRQEITFRFAASATAAAQPPPPQAMIIAREIDPCESKMLTTKLQVHVAPSTADSSSSSDYDSSPVDEESRKELVRRGAVGRRCAVVALPADVLAAIAEIAELKCHPPARIHAPAPRACRQASESSSTAAYIFAAAIYHLRPTLLYIIIIASRLAPPPTDQLQCPLANSSPAPAQLVQGRRPTNTALSTAERARQTDPSRAVQACADVESVLAIRSGPASVGDFFC</sequence>
<dbReference type="KEGG" id="psoj:PHYSODRAFT_296580"/>
<evidence type="ECO:0000313" key="4">
    <source>
        <dbReference type="Proteomes" id="UP000002640"/>
    </source>
</evidence>
<feature type="region of interest" description="Disordered" evidence="1">
    <location>
        <begin position="303"/>
        <end position="326"/>
    </location>
</feature>
<feature type="chain" id="PRO_5003471609" evidence="2">
    <location>
        <begin position="20"/>
        <end position="357"/>
    </location>
</feature>
<dbReference type="Proteomes" id="UP000002640">
    <property type="component" value="Unassembled WGS sequence"/>
</dbReference>
<organism evidence="3 4">
    <name type="scientific">Phytophthora sojae (strain P6497)</name>
    <name type="common">Soybean stem and root rot agent</name>
    <name type="synonym">Phytophthora megasperma f. sp. glycines</name>
    <dbReference type="NCBI Taxonomy" id="1094619"/>
    <lineage>
        <taxon>Eukaryota</taxon>
        <taxon>Sar</taxon>
        <taxon>Stramenopiles</taxon>
        <taxon>Oomycota</taxon>
        <taxon>Peronosporomycetes</taxon>
        <taxon>Peronosporales</taxon>
        <taxon>Peronosporaceae</taxon>
        <taxon>Phytophthora</taxon>
    </lineage>
</organism>
<feature type="region of interest" description="Disordered" evidence="1">
    <location>
        <begin position="177"/>
        <end position="205"/>
    </location>
</feature>